<reference evidence="3" key="1">
    <citation type="journal article" date="2019" name="Int. J. Syst. Evol. Microbiol.">
        <title>The Global Catalogue of Microorganisms (GCM) 10K type strain sequencing project: providing services to taxonomists for standard genome sequencing and annotation.</title>
        <authorList>
            <consortium name="The Broad Institute Genomics Platform"/>
            <consortium name="The Broad Institute Genome Sequencing Center for Infectious Disease"/>
            <person name="Wu L."/>
            <person name="Ma J."/>
        </authorList>
    </citation>
    <scope>NUCLEOTIDE SEQUENCE [LARGE SCALE GENOMIC DNA]</scope>
    <source>
        <strain evidence="3">CCUG 62414</strain>
    </source>
</reference>
<keyword evidence="1" id="KW-0732">Signal</keyword>
<protein>
    <submittedName>
        <fullName evidence="2">Uncharacterized protein</fullName>
    </submittedName>
</protein>
<feature type="non-terminal residue" evidence="2">
    <location>
        <position position="1"/>
    </location>
</feature>
<name>A0ABW3JMF1_9FLAO</name>
<organism evidence="2 3">
    <name type="scientific">Mariniflexile jejuense</name>
    <dbReference type="NCBI Taxonomy" id="1173582"/>
    <lineage>
        <taxon>Bacteria</taxon>
        <taxon>Pseudomonadati</taxon>
        <taxon>Bacteroidota</taxon>
        <taxon>Flavobacteriia</taxon>
        <taxon>Flavobacteriales</taxon>
        <taxon>Flavobacteriaceae</taxon>
        <taxon>Mariniflexile</taxon>
    </lineage>
</organism>
<keyword evidence="3" id="KW-1185">Reference proteome</keyword>
<dbReference type="EMBL" id="JBHTJI010000032">
    <property type="protein sequence ID" value="MFD0991040.1"/>
    <property type="molecule type" value="Genomic_DNA"/>
</dbReference>
<proteinExistence type="predicted"/>
<comment type="caution">
    <text evidence="2">The sequence shown here is derived from an EMBL/GenBank/DDBJ whole genome shotgun (WGS) entry which is preliminary data.</text>
</comment>
<sequence length="291" mass="33130">RYQQAEQKPMTKNLTFILLILISITSCAQESVVFKTKFKPNKKYQTQLKTTSHTEIEFIADQQIMDRIKSQGIELPMITESETNMTTDIITQNLDEKGEFPATMEYGKMISTTTISGKTTTEEKPYSGMKILGKYDVENKFKVDTIIGDKVSQQMRSVLKTTLESVQQTIKFPEKPMKVGDKFNSEIPMSIPMEGMNPISVKIDMEYLLTEIKNGKAFFDIKQTVGLDMSQEQLNVIASGTGTGTSEFDIKENYLTKYKSELPMDMTIKVNERMTMKMKMTTTSEQNVVIE</sequence>
<feature type="chain" id="PRO_5045418662" evidence="1">
    <location>
        <begin position="29"/>
        <end position="291"/>
    </location>
</feature>
<feature type="signal peptide" evidence="1">
    <location>
        <begin position="1"/>
        <end position="28"/>
    </location>
</feature>
<accession>A0ABW3JMF1</accession>
<evidence type="ECO:0000313" key="2">
    <source>
        <dbReference type="EMBL" id="MFD0991040.1"/>
    </source>
</evidence>
<dbReference type="RefSeq" id="WP_379926714.1">
    <property type="nucleotide sequence ID" value="NZ_JBHTJI010000032.1"/>
</dbReference>
<evidence type="ECO:0000256" key="1">
    <source>
        <dbReference type="SAM" id="SignalP"/>
    </source>
</evidence>
<evidence type="ECO:0000313" key="3">
    <source>
        <dbReference type="Proteomes" id="UP001597061"/>
    </source>
</evidence>
<gene>
    <name evidence="2" type="ORF">ACFQ1R_13105</name>
</gene>
<dbReference type="Proteomes" id="UP001597061">
    <property type="component" value="Unassembled WGS sequence"/>
</dbReference>